<organism evidence="1 2">
    <name type="scientific">Zymoseptoria tritici ST99CH_1E4</name>
    <dbReference type="NCBI Taxonomy" id="1276532"/>
    <lineage>
        <taxon>Eukaryota</taxon>
        <taxon>Fungi</taxon>
        <taxon>Dikarya</taxon>
        <taxon>Ascomycota</taxon>
        <taxon>Pezizomycotina</taxon>
        <taxon>Dothideomycetes</taxon>
        <taxon>Dothideomycetidae</taxon>
        <taxon>Mycosphaerellales</taxon>
        <taxon>Mycosphaerellaceae</taxon>
        <taxon>Zymoseptoria</taxon>
    </lineage>
</organism>
<dbReference type="EMBL" id="LT854256">
    <property type="protein sequence ID" value="SMR50906.1"/>
    <property type="molecule type" value="Genomic_DNA"/>
</dbReference>
<evidence type="ECO:0000313" key="2">
    <source>
        <dbReference type="Proteomes" id="UP000245764"/>
    </source>
</evidence>
<dbReference type="AlphaFoldDB" id="A0A2H1GBG7"/>
<proteinExistence type="predicted"/>
<reference evidence="2" key="1">
    <citation type="submission" date="2017-05" db="EMBL/GenBank/DDBJ databases">
        <authorList>
            <person name="Song R."/>
            <person name="Chenine A.L."/>
            <person name="Ruprecht R.M."/>
        </authorList>
    </citation>
    <scope>NUCLEOTIDE SEQUENCE [LARGE SCALE GENOMIC DNA]</scope>
</reference>
<dbReference type="Proteomes" id="UP000245764">
    <property type="component" value="Chromosome 4"/>
</dbReference>
<gene>
    <name evidence="1" type="ORF">ZT1E4_G5124</name>
</gene>
<protein>
    <submittedName>
        <fullName evidence="1">Uncharacterized protein</fullName>
    </submittedName>
</protein>
<sequence length="128" mass="14633">MSSSLVVEMRSNAPSTDRWQTRNRINTTSATKNIEHTRVLCLKYRETSASGMPEMCTSYYIYFTQSDKTDDIGSAWCRIGNPAPNRSARTHRPFLKFQGAQPDWNVYVEKAGLPDGCQVEYLCEDILR</sequence>
<name>A0A2H1GBG7_ZYMTR</name>
<accession>A0A2H1GBG7</accession>
<evidence type="ECO:0000313" key="1">
    <source>
        <dbReference type="EMBL" id="SMR50906.1"/>
    </source>
</evidence>